<dbReference type="AlphaFoldDB" id="A0A1I1KJN4"/>
<evidence type="ECO:0000313" key="10">
    <source>
        <dbReference type="Proteomes" id="UP000199438"/>
    </source>
</evidence>
<dbReference type="PANTHER" id="PTHR43772">
    <property type="entry name" value="ENDO-1,4-BETA-XYLANASE"/>
    <property type="match status" value="1"/>
</dbReference>
<keyword evidence="5 8" id="KW-0326">Glycosidase</keyword>
<keyword evidence="10" id="KW-1185">Reference proteome</keyword>
<name>A0A1I1KJN4_9FLAO</name>
<evidence type="ECO:0000313" key="9">
    <source>
        <dbReference type="EMBL" id="SFC60492.1"/>
    </source>
</evidence>
<evidence type="ECO:0000256" key="3">
    <source>
        <dbReference type="ARBA" id="ARBA00022801"/>
    </source>
</evidence>
<reference evidence="10" key="1">
    <citation type="submission" date="2016-10" db="EMBL/GenBank/DDBJ databases">
        <authorList>
            <person name="Varghese N."/>
            <person name="Submissions S."/>
        </authorList>
    </citation>
    <scope>NUCLEOTIDE SEQUENCE [LARGE SCALE GENOMIC DNA]</scope>
    <source>
        <strain evidence="10">DSM 24499</strain>
    </source>
</reference>
<dbReference type="STRING" id="1334022.SAMN04487907_10625"/>
<dbReference type="Proteomes" id="UP000199438">
    <property type="component" value="Unassembled WGS sequence"/>
</dbReference>
<keyword evidence="2" id="KW-0858">Xylan degradation</keyword>
<evidence type="ECO:0000256" key="5">
    <source>
        <dbReference type="ARBA" id="ARBA00023295"/>
    </source>
</evidence>
<protein>
    <submittedName>
        <fullName evidence="9">Glycosyl hydrolases family 43</fullName>
    </submittedName>
</protein>
<dbReference type="InterPro" id="IPR052176">
    <property type="entry name" value="Glycosyl_Hydrlase_43_Enz"/>
</dbReference>
<dbReference type="InterPro" id="IPR023296">
    <property type="entry name" value="Glyco_hydro_beta-prop_sf"/>
</dbReference>
<dbReference type="Gene3D" id="2.115.10.20">
    <property type="entry name" value="Glycosyl hydrolase domain, family 43"/>
    <property type="match status" value="1"/>
</dbReference>
<accession>A0A1I1KJN4</accession>
<feature type="active site" description="Proton donor" evidence="6">
    <location>
        <position position="228"/>
    </location>
</feature>
<gene>
    <name evidence="9" type="ORF">SAMN04487907_10625</name>
</gene>
<feature type="active site" description="Proton acceptor" evidence="6">
    <location>
        <position position="59"/>
    </location>
</feature>
<evidence type="ECO:0000256" key="4">
    <source>
        <dbReference type="ARBA" id="ARBA00023277"/>
    </source>
</evidence>
<evidence type="ECO:0000256" key="6">
    <source>
        <dbReference type="PIRSR" id="PIRSR606710-1"/>
    </source>
</evidence>
<dbReference type="CDD" id="cd18618">
    <property type="entry name" value="GH43_Xsa43E-like"/>
    <property type="match status" value="1"/>
</dbReference>
<dbReference type="PANTHER" id="PTHR43772:SF2">
    <property type="entry name" value="PUTATIVE (AFU_ORTHOLOGUE AFUA_2G04480)-RELATED"/>
    <property type="match status" value="1"/>
</dbReference>
<feature type="site" description="Important for catalytic activity, responsible for pKa modulation of the active site Glu and correct orientation of both the proton donor and substrate" evidence="7">
    <location>
        <position position="180"/>
    </location>
</feature>
<keyword evidence="4" id="KW-0119">Carbohydrate metabolism</keyword>
<proteinExistence type="inferred from homology"/>
<dbReference type="EMBL" id="FOKV01000006">
    <property type="protein sequence ID" value="SFC60492.1"/>
    <property type="molecule type" value="Genomic_DNA"/>
</dbReference>
<dbReference type="Pfam" id="PF04616">
    <property type="entry name" value="Glyco_hydro_43"/>
    <property type="match status" value="1"/>
</dbReference>
<evidence type="ECO:0000256" key="2">
    <source>
        <dbReference type="ARBA" id="ARBA00022651"/>
    </source>
</evidence>
<sequence length="337" mass="38679">MINGVVHPQKNKLRLMKMRKVILVMICSLFGVGIYAQKDSSMVFKPTQNPIFTHKYTADPAAFVDDDVLWLFTGHDYEGGQKGYKMKDWLVFSTKDMKTWEEHPIPLKITDFKWATSGDAYAGHVMKRNDKYYWYISTNWNGIGVAVADKPEGPYKDALGKPLLTNEDCFASTHSWTCIDPAIFIDNDDQPWIFWGNGVCYYAKLKDNMIEIDGEIKKIDFEGLEFTEAPWVHKKDGKYYLTYATGFPEKIAYAMADNIEGPYEYKGILNEIAGNSNTNHQAIVDFNNEWYFIYHNGGIQTDGSSYSRSVCIEKMEYNEDGTIKPIVMTTKGIYEEE</sequence>
<dbReference type="SUPFAM" id="SSF75005">
    <property type="entry name" value="Arabinanase/levansucrase/invertase"/>
    <property type="match status" value="1"/>
</dbReference>
<keyword evidence="2" id="KW-0624">Polysaccharide degradation</keyword>
<evidence type="ECO:0000256" key="7">
    <source>
        <dbReference type="PIRSR" id="PIRSR606710-2"/>
    </source>
</evidence>
<dbReference type="InterPro" id="IPR006710">
    <property type="entry name" value="Glyco_hydro_43"/>
</dbReference>
<keyword evidence="3 8" id="KW-0378">Hydrolase</keyword>
<dbReference type="GO" id="GO:0045493">
    <property type="term" value="P:xylan catabolic process"/>
    <property type="evidence" value="ECO:0007669"/>
    <property type="project" value="UniProtKB-KW"/>
</dbReference>
<organism evidence="9 10">
    <name type="scientific">Zunongwangia mangrovi</name>
    <dbReference type="NCBI Taxonomy" id="1334022"/>
    <lineage>
        <taxon>Bacteria</taxon>
        <taxon>Pseudomonadati</taxon>
        <taxon>Bacteroidota</taxon>
        <taxon>Flavobacteriia</taxon>
        <taxon>Flavobacteriales</taxon>
        <taxon>Flavobacteriaceae</taxon>
        <taxon>Zunongwangia</taxon>
    </lineage>
</organism>
<evidence type="ECO:0000256" key="8">
    <source>
        <dbReference type="RuleBase" id="RU361187"/>
    </source>
</evidence>
<comment type="similarity">
    <text evidence="1 8">Belongs to the glycosyl hydrolase 43 family.</text>
</comment>
<dbReference type="GO" id="GO:0004553">
    <property type="term" value="F:hydrolase activity, hydrolyzing O-glycosyl compounds"/>
    <property type="evidence" value="ECO:0007669"/>
    <property type="project" value="InterPro"/>
</dbReference>
<evidence type="ECO:0000256" key="1">
    <source>
        <dbReference type="ARBA" id="ARBA00009865"/>
    </source>
</evidence>